<sequence>MDLFDEILKQASSNTKRAKHEIKKIDEAHQKTQKRINSQPNTERQQKKHINVQTKFIIPKKKTKEEPSVDKNKIAVFLKRKEEEKQRAVLEKKKQKEELLKLRLQTYGGKANKKLAKQFGSTPIELQQKYGNNRQHEEHLLRQQIREEEEANRLNTKLRGGVMKALERKKEVEKVVARFGKNGPYRMATKKKNSLRHLTKEDSPGPSSSGISKIKIKRTETKAVTKRRPISADFNFSVLMKKAEAIQSRKTFSCSPSPLPASPPPSAKETPQIGPRPNIGKNKLLDYKSKQQILHGENKKSNSKKICDSNLGNKLIDANLTRKNEILPTSSVPRRYLPGDIRYQGPSPAQARPSVKLISNGSVSSKNNIQENSRKEMQTRILAATNVGYRDKTGNQREMVLKKVLSREESIPHFKARERIRLEERRCLELRRQSNRESFDEEEDEYDSEMDDFIDDSEFDDHLKRGDLEETLRCIFVIIWMINPRYDKNRWKLRERMIDDRHMEASYRDIAREEKRSSRIGLIEDIREAQCGKSIAL</sequence>
<feature type="compositionally biased region" description="Pro residues" evidence="5">
    <location>
        <begin position="257"/>
        <end position="266"/>
    </location>
</feature>
<feature type="region of interest" description="Disordered" evidence="5">
    <location>
        <begin position="249"/>
        <end position="282"/>
    </location>
</feature>
<dbReference type="Pfam" id="PF22878">
    <property type="entry name" value="SPT2_N"/>
    <property type="match status" value="1"/>
</dbReference>
<evidence type="ECO:0000256" key="4">
    <source>
        <dbReference type="SAM" id="Coils"/>
    </source>
</evidence>
<dbReference type="InterPro" id="IPR013256">
    <property type="entry name" value="Chromatin_SPT2"/>
</dbReference>
<dbReference type="GO" id="GO:0006334">
    <property type="term" value="P:nucleosome assembly"/>
    <property type="evidence" value="ECO:0007669"/>
    <property type="project" value="TreeGrafter"/>
</dbReference>
<feature type="region of interest" description="Disordered" evidence="5">
    <location>
        <begin position="192"/>
        <end position="222"/>
    </location>
</feature>
<reference evidence="9" key="1">
    <citation type="submission" date="2016-04" db="UniProtKB">
        <authorList>
            <consortium name="WormBaseParasite"/>
        </authorList>
    </citation>
    <scope>IDENTIFICATION</scope>
</reference>
<dbReference type="AlphaFoldDB" id="A0A158RB77"/>
<evidence type="ECO:0000313" key="9">
    <source>
        <dbReference type="WBParaSite" id="TCLT_0000377001-mRNA-1"/>
    </source>
</evidence>
<dbReference type="WBParaSite" id="TCLT_0000377001-mRNA-1">
    <property type="protein sequence ID" value="TCLT_0000377001-mRNA-1"/>
    <property type="gene ID" value="TCLT_0000377001"/>
</dbReference>
<dbReference type="Proteomes" id="UP000276776">
    <property type="component" value="Unassembled WGS sequence"/>
</dbReference>
<name>A0A158RB77_THECL</name>
<keyword evidence="3 4" id="KW-0175">Coiled coil</keyword>
<dbReference type="Pfam" id="PF08243">
    <property type="entry name" value="SPT2"/>
    <property type="match status" value="1"/>
</dbReference>
<gene>
    <name evidence="7" type="ORF">TCLT_LOCUS3759</name>
</gene>
<dbReference type="EMBL" id="UYYF01004266">
    <property type="protein sequence ID" value="VDN00761.1"/>
    <property type="molecule type" value="Genomic_DNA"/>
</dbReference>
<keyword evidence="8" id="KW-1185">Reference proteome</keyword>
<dbReference type="GO" id="GO:0042393">
    <property type="term" value="F:histone binding"/>
    <property type="evidence" value="ECO:0007669"/>
    <property type="project" value="TreeGrafter"/>
</dbReference>
<evidence type="ECO:0000256" key="2">
    <source>
        <dbReference type="ARBA" id="ARBA00013786"/>
    </source>
</evidence>
<evidence type="ECO:0000313" key="8">
    <source>
        <dbReference type="Proteomes" id="UP000276776"/>
    </source>
</evidence>
<dbReference type="OMA" id="LDMQIRY"/>
<dbReference type="OrthoDB" id="5871802at2759"/>
<feature type="compositionally biased region" description="Low complexity" evidence="5">
    <location>
        <begin position="204"/>
        <end position="213"/>
    </location>
</feature>
<accession>A0A158RB77</accession>
<organism evidence="9">
    <name type="scientific">Thelazia callipaeda</name>
    <name type="common">Oriental eyeworm</name>
    <name type="synonym">Parasitic nematode</name>
    <dbReference type="NCBI Taxonomy" id="103827"/>
    <lineage>
        <taxon>Eukaryota</taxon>
        <taxon>Metazoa</taxon>
        <taxon>Ecdysozoa</taxon>
        <taxon>Nematoda</taxon>
        <taxon>Chromadorea</taxon>
        <taxon>Rhabditida</taxon>
        <taxon>Spirurina</taxon>
        <taxon>Spiruromorpha</taxon>
        <taxon>Thelazioidea</taxon>
        <taxon>Thelaziidae</taxon>
        <taxon>Thelazia</taxon>
    </lineage>
</organism>
<dbReference type="STRING" id="103827.A0A158RB77"/>
<feature type="coiled-coil region" evidence="4">
    <location>
        <begin position="78"/>
        <end position="105"/>
    </location>
</feature>
<dbReference type="GO" id="GO:0005730">
    <property type="term" value="C:nucleolus"/>
    <property type="evidence" value="ECO:0007669"/>
    <property type="project" value="TreeGrafter"/>
</dbReference>
<evidence type="ECO:0000256" key="3">
    <source>
        <dbReference type="ARBA" id="ARBA00023054"/>
    </source>
</evidence>
<dbReference type="GO" id="GO:0003677">
    <property type="term" value="F:DNA binding"/>
    <property type="evidence" value="ECO:0007669"/>
    <property type="project" value="TreeGrafter"/>
</dbReference>
<dbReference type="PANTHER" id="PTHR22691">
    <property type="entry name" value="YEAST SPT2-RELATED"/>
    <property type="match status" value="1"/>
</dbReference>
<feature type="domain" description="SPT2 homolog N-terminal" evidence="6">
    <location>
        <begin position="40"/>
        <end position="115"/>
    </location>
</feature>
<dbReference type="GO" id="GO:0006360">
    <property type="term" value="P:transcription by RNA polymerase I"/>
    <property type="evidence" value="ECO:0007669"/>
    <property type="project" value="TreeGrafter"/>
</dbReference>
<comment type="similarity">
    <text evidence="1">Belongs to the SPT2 family.</text>
</comment>
<evidence type="ECO:0000256" key="5">
    <source>
        <dbReference type="SAM" id="MobiDB-lite"/>
    </source>
</evidence>
<evidence type="ECO:0000256" key="1">
    <source>
        <dbReference type="ARBA" id="ARBA00006461"/>
    </source>
</evidence>
<evidence type="ECO:0000313" key="7">
    <source>
        <dbReference type="EMBL" id="VDN00761.1"/>
    </source>
</evidence>
<dbReference type="PANTHER" id="PTHR22691:SF8">
    <property type="entry name" value="PROTEIN SPT2 HOMOLOG"/>
    <property type="match status" value="1"/>
</dbReference>
<protein>
    <recommendedName>
        <fullName evidence="2">Protein SPT2 homolog</fullName>
    </recommendedName>
</protein>
<evidence type="ECO:0000259" key="6">
    <source>
        <dbReference type="Pfam" id="PF22878"/>
    </source>
</evidence>
<dbReference type="InterPro" id="IPR054552">
    <property type="entry name" value="SPT2_N"/>
</dbReference>
<feature type="region of interest" description="Disordered" evidence="5">
    <location>
        <begin position="26"/>
        <end position="51"/>
    </location>
</feature>
<proteinExistence type="inferred from homology"/>
<reference evidence="7 8" key="2">
    <citation type="submission" date="2018-11" db="EMBL/GenBank/DDBJ databases">
        <authorList>
            <consortium name="Pathogen Informatics"/>
        </authorList>
    </citation>
    <scope>NUCLEOTIDE SEQUENCE [LARGE SCALE GENOMIC DNA]</scope>
</reference>